<keyword evidence="15" id="KW-1185">Reference proteome</keyword>
<evidence type="ECO:0000256" key="8">
    <source>
        <dbReference type="ARBA" id="ARBA00022833"/>
    </source>
</evidence>
<dbReference type="PANTHER" id="PTHR39188">
    <property type="entry name" value="MEMBRANE-ASSOCIATED ZINC METALLOPROTEASE M50B"/>
    <property type="match status" value="1"/>
</dbReference>
<dbReference type="InterPro" id="IPR008915">
    <property type="entry name" value="Peptidase_M50"/>
</dbReference>
<dbReference type="GO" id="GO:0046872">
    <property type="term" value="F:metal ion binding"/>
    <property type="evidence" value="ECO:0007669"/>
    <property type="project" value="UniProtKB-KW"/>
</dbReference>
<feature type="transmembrane region" description="Helical" evidence="12">
    <location>
        <begin position="40"/>
        <end position="57"/>
    </location>
</feature>
<keyword evidence="7" id="KW-0378">Hydrolase</keyword>
<feature type="transmembrane region" description="Helical" evidence="12">
    <location>
        <begin position="141"/>
        <end position="169"/>
    </location>
</feature>
<dbReference type="GO" id="GO:0008237">
    <property type="term" value="F:metallopeptidase activity"/>
    <property type="evidence" value="ECO:0007669"/>
    <property type="project" value="UniProtKB-KW"/>
</dbReference>
<evidence type="ECO:0000256" key="3">
    <source>
        <dbReference type="ARBA" id="ARBA00007931"/>
    </source>
</evidence>
<evidence type="ECO:0000256" key="12">
    <source>
        <dbReference type="SAM" id="Phobius"/>
    </source>
</evidence>
<dbReference type="Proteomes" id="UP001314263">
    <property type="component" value="Unassembled WGS sequence"/>
</dbReference>
<evidence type="ECO:0000256" key="11">
    <source>
        <dbReference type="ARBA" id="ARBA00023136"/>
    </source>
</evidence>
<name>A0AAV1HYQ1_9CHLO</name>
<keyword evidence="8" id="KW-0862">Zinc</keyword>
<evidence type="ECO:0000256" key="10">
    <source>
        <dbReference type="ARBA" id="ARBA00023049"/>
    </source>
</evidence>
<keyword evidence="10" id="KW-0482">Metalloprotease</keyword>
<evidence type="ECO:0000259" key="13">
    <source>
        <dbReference type="Pfam" id="PF02163"/>
    </source>
</evidence>
<feature type="transmembrane region" description="Helical" evidence="12">
    <location>
        <begin position="15"/>
        <end position="34"/>
    </location>
</feature>
<evidence type="ECO:0000256" key="6">
    <source>
        <dbReference type="ARBA" id="ARBA00022723"/>
    </source>
</evidence>
<evidence type="ECO:0000256" key="4">
    <source>
        <dbReference type="ARBA" id="ARBA00022670"/>
    </source>
</evidence>
<feature type="transmembrane region" description="Helical" evidence="12">
    <location>
        <begin position="189"/>
        <end position="222"/>
    </location>
</feature>
<keyword evidence="4" id="KW-0645">Protease</keyword>
<evidence type="ECO:0000313" key="14">
    <source>
        <dbReference type="EMBL" id="CAK0763727.1"/>
    </source>
</evidence>
<reference evidence="14 15" key="1">
    <citation type="submission" date="2023-10" db="EMBL/GenBank/DDBJ databases">
        <authorList>
            <person name="Maclean D."/>
            <person name="Macfadyen A."/>
        </authorList>
    </citation>
    <scope>NUCLEOTIDE SEQUENCE [LARGE SCALE GENOMIC DNA]</scope>
</reference>
<evidence type="ECO:0000256" key="9">
    <source>
        <dbReference type="ARBA" id="ARBA00022989"/>
    </source>
</evidence>
<comment type="cofactor">
    <cofactor evidence="1">
        <name>Zn(2+)</name>
        <dbReference type="ChEBI" id="CHEBI:29105"/>
    </cofactor>
</comment>
<accession>A0AAV1HYQ1</accession>
<gene>
    <name evidence="14" type="ORF">CVIRNUC_003087</name>
</gene>
<organism evidence="14 15">
    <name type="scientific">Coccomyxa viridis</name>
    <dbReference type="NCBI Taxonomy" id="1274662"/>
    <lineage>
        <taxon>Eukaryota</taxon>
        <taxon>Viridiplantae</taxon>
        <taxon>Chlorophyta</taxon>
        <taxon>core chlorophytes</taxon>
        <taxon>Trebouxiophyceae</taxon>
        <taxon>Trebouxiophyceae incertae sedis</taxon>
        <taxon>Coccomyxaceae</taxon>
        <taxon>Coccomyxa</taxon>
    </lineage>
</organism>
<keyword evidence="5 12" id="KW-0812">Transmembrane</keyword>
<feature type="transmembrane region" description="Helical" evidence="12">
    <location>
        <begin position="69"/>
        <end position="91"/>
    </location>
</feature>
<keyword evidence="6" id="KW-0479">Metal-binding</keyword>
<sequence length="279" mass="30231">MWGEIPLGKPFGIELRLHVLFFVTLVLAAISQAWVSAYAVAWAVVLAGPVLLVTIYLHELGHCLASKMVGADVHYILLWPLGGLAFVGHSSSPGRDLFVAVMGPLMHLPQLAVWVAILALSAHVVHYPWHSSLHLPDIRSHFWLAVCVGAAWLNISLMIFNLLLPAYPLDGGRILVDLLLLCRVPVKPAAVVTVALAICVAVLLIVWGFVETAILTIAVGAWMLYTTWELVMCIKNGTIEAHPMFCYEGATSQPRSAAPPRSVAPEVMLPAHQPRSAAV</sequence>
<keyword evidence="9 12" id="KW-1133">Transmembrane helix</keyword>
<feature type="transmembrane region" description="Helical" evidence="12">
    <location>
        <begin position="111"/>
        <end position="129"/>
    </location>
</feature>
<evidence type="ECO:0000256" key="1">
    <source>
        <dbReference type="ARBA" id="ARBA00001947"/>
    </source>
</evidence>
<dbReference type="Pfam" id="PF02163">
    <property type="entry name" value="Peptidase_M50"/>
    <property type="match status" value="1"/>
</dbReference>
<dbReference type="PANTHER" id="PTHR39188:SF3">
    <property type="entry name" value="STAGE IV SPORULATION PROTEIN FB"/>
    <property type="match status" value="1"/>
</dbReference>
<proteinExistence type="inferred from homology"/>
<dbReference type="AlphaFoldDB" id="A0AAV1HYQ1"/>
<comment type="caution">
    <text evidence="14">The sequence shown here is derived from an EMBL/GenBank/DDBJ whole genome shotgun (WGS) entry which is preliminary data.</text>
</comment>
<protein>
    <recommendedName>
        <fullName evidence="13">Peptidase M50 domain-containing protein</fullName>
    </recommendedName>
</protein>
<comment type="subcellular location">
    <subcellularLocation>
        <location evidence="2">Membrane</location>
        <topology evidence="2">Multi-pass membrane protein</topology>
    </subcellularLocation>
</comment>
<dbReference type="GO" id="GO:0016020">
    <property type="term" value="C:membrane"/>
    <property type="evidence" value="ECO:0007669"/>
    <property type="project" value="UniProtKB-SubCell"/>
</dbReference>
<evidence type="ECO:0000313" key="15">
    <source>
        <dbReference type="Proteomes" id="UP001314263"/>
    </source>
</evidence>
<dbReference type="EMBL" id="CAUYUE010000004">
    <property type="protein sequence ID" value="CAK0763727.1"/>
    <property type="molecule type" value="Genomic_DNA"/>
</dbReference>
<evidence type="ECO:0000256" key="7">
    <source>
        <dbReference type="ARBA" id="ARBA00022801"/>
    </source>
</evidence>
<feature type="domain" description="Peptidase M50" evidence="13">
    <location>
        <begin position="50"/>
        <end position="205"/>
    </location>
</feature>
<keyword evidence="11 12" id="KW-0472">Membrane</keyword>
<dbReference type="GO" id="GO:0006508">
    <property type="term" value="P:proteolysis"/>
    <property type="evidence" value="ECO:0007669"/>
    <property type="project" value="UniProtKB-KW"/>
</dbReference>
<evidence type="ECO:0000256" key="2">
    <source>
        <dbReference type="ARBA" id="ARBA00004141"/>
    </source>
</evidence>
<comment type="similarity">
    <text evidence="3">Belongs to the peptidase M50B family.</text>
</comment>
<evidence type="ECO:0000256" key="5">
    <source>
        <dbReference type="ARBA" id="ARBA00022692"/>
    </source>
</evidence>